<evidence type="ECO:0000313" key="3">
    <source>
        <dbReference type="Proteomes" id="UP000640052"/>
    </source>
</evidence>
<keyword evidence="3" id="KW-1185">Reference proteome</keyword>
<accession>A0A919QD60</accession>
<name>A0A919QD60_9ACTN</name>
<dbReference type="InterPro" id="IPR024983">
    <property type="entry name" value="CHAT_dom"/>
</dbReference>
<gene>
    <name evidence="2" type="ORF">Aph01nite_49910</name>
</gene>
<proteinExistence type="predicted"/>
<protein>
    <submittedName>
        <fullName evidence="2">CHAT domain-containing protein</fullName>
    </submittedName>
</protein>
<comment type="caution">
    <text evidence="2">The sequence shown here is derived from an EMBL/GenBank/DDBJ whole genome shotgun (WGS) entry which is preliminary data.</text>
</comment>
<dbReference type="RefSeq" id="WP_204043348.1">
    <property type="nucleotide sequence ID" value="NZ_BOOA01000043.1"/>
</dbReference>
<feature type="domain" description="CHAT" evidence="1">
    <location>
        <begin position="598"/>
        <end position="816"/>
    </location>
</feature>
<dbReference type="Pfam" id="PF12770">
    <property type="entry name" value="CHAT"/>
    <property type="match status" value="1"/>
</dbReference>
<sequence>MGDALREEAERLHARGTAATSAGNPALAARHLRRGLGLLAEDDPLAGRILISLAHAEAEQGHTTLGLNLLVTAEQRAAPADRPVVRAQRGLMLLRLGRTVAALRELDAAVPELARYDAVELARILLNRAVIHIDLGGIAQARDDLRRSAQLSRARRHEILTVKAMHNAGYCDLLVGDIPSCLAVFAEVEPAYRRLLPGLLPLLALDQARALLAAGLPGEAGRRLDETLPRFRRQRLIQDYAEAELARAHAALDAGDAAGAIAWARRAEARFRRRGSLPWALRAALMRLRAEFAQAGPARTAAGRASRLAGRLGELGLAEEAEFARLLAIRALLASGRTARARRAEWPRGDRNASLEVRLMRRLTSAELAQAEGRGGRALADLRAGLALVHSRRARLGSLDMRTGAAGLGLDLARAGLAAALGRGSPRMVFDWSERCRAQAFRHRPVRPPHDEASAECLAELRQLSQWIRTNPAQARREPRLRERCLELERSLREKAWQSPGERGEDALVPVRAVTEELAAAGLTMISLLNVDGRLLGLVVRDHRISLHPLGDYAPMAEAARRLAADLGVLAGRNRPRRIREVVEASARRQRALLGGTLLGPLLPALTGGVVIVPTGVLAGVPWSLCAELAGLPVVVAPSASAWVAAQRARRAPSPGGPPVLVAGPDLAYAEAEVRSVAAIHHGSRALVGADATVEATLAALGGAPLAHLAAHGHHEHENVLFSRLDLRDGPLMAYDLQRLERAPRQVVLSACDLGQAVVRSGDEILGFTAALLYLGTPTVISSVTPVPDEVAAEVMTGYHRAIARGVGPAAALAEAGRGRESAFLCFGAG</sequence>
<dbReference type="InterPro" id="IPR011990">
    <property type="entry name" value="TPR-like_helical_dom_sf"/>
</dbReference>
<organism evidence="2 3">
    <name type="scientific">Acrocarpospora phusangensis</name>
    <dbReference type="NCBI Taxonomy" id="1070424"/>
    <lineage>
        <taxon>Bacteria</taxon>
        <taxon>Bacillati</taxon>
        <taxon>Actinomycetota</taxon>
        <taxon>Actinomycetes</taxon>
        <taxon>Streptosporangiales</taxon>
        <taxon>Streptosporangiaceae</taxon>
        <taxon>Acrocarpospora</taxon>
    </lineage>
</organism>
<dbReference type="AlphaFoldDB" id="A0A919QD60"/>
<dbReference type="EMBL" id="BOOA01000043">
    <property type="protein sequence ID" value="GIH26681.1"/>
    <property type="molecule type" value="Genomic_DNA"/>
</dbReference>
<dbReference type="SUPFAM" id="SSF48452">
    <property type="entry name" value="TPR-like"/>
    <property type="match status" value="2"/>
</dbReference>
<dbReference type="Gene3D" id="1.25.40.10">
    <property type="entry name" value="Tetratricopeptide repeat domain"/>
    <property type="match status" value="1"/>
</dbReference>
<evidence type="ECO:0000313" key="2">
    <source>
        <dbReference type="EMBL" id="GIH26681.1"/>
    </source>
</evidence>
<evidence type="ECO:0000259" key="1">
    <source>
        <dbReference type="Pfam" id="PF12770"/>
    </source>
</evidence>
<reference evidence="2" key="1">
    <citation type="submission" date="2021-01" db="EMBL/GenBank/DDBJ databases">
        <title>Whole genome shotgun sequence of Acrocarpospora phusangensis NBRC 108782.</title>
        <authorList>
            <person name="Komaki H."/>
            <person name="Tamura T."/>
        </authorList>
    </citation>
    <scope>NUCLEOTIDE SEQUENCE</scope>
    <source>
        <strain evidence="2">NBRC 108782</strain>
    </source>
</reference>
<dbReference type="Proteomes" id="UP000640052">
    <property type="component" value="Unassembled WGS sequence"/>
</dbReference>